<proteinExistence type="predicted"/>
<keyword evidence="6" id="KW-1185">Reference proteome</keyword>
<protein>
    <submittedName>
        <fullName evidence="5">Glyoxal oxidase</fullName>
    </submittedName>
</protein>
<dbReference type="EMBL" id="JARKIE010000129">
    <property type="protein sequence ID" value="KAJ7679657.1"/>
    <property type="molecule type" value="Genomic_DNA"/>
</dbReference>
<dbReference type="InterPro" id="IPR014756">
    <property type="entry name" value="Ig_E-set"/>
</dbReference>
<dbReference type="Gene3D" id="2.130.10.80">
    <property type="entry name" value="Galactose oxidase/kelch, beta-propeller"/>
    <property type="match status" value="1"/>
</dbReference>
<evidence type="ECO:0000313" key="6">
    <source>
        <dbReference type="Proteomes" id="UP001221757"/>
    </source>
</evidence>
<gene>
    <name evidence="5" type="ORF">B0H17DRAFT_1161250</name>
</gene>
<evidence type="ECO:0000259" key="4">
    <source>
        <dbReference type="Pfam" id="PF09118"/>
    </source>
</evidence>
<feature type="chain" id="PRO_5042297750" evidence="2">
    <location>
        <begin position="19"/>
        <end position="562"/>
    </location>
</feature>
<name>A0AAD7D5H2_MYCRO</name>
<dbReference type="Proteomes" id="UP001221757">
    <property type="component" value="Unassembled WGS sequence"/>
</dbReference>
<dbReference type="InterPro" id="IPR013783">
    <property type="entry name" value="Ig-like_fold"/>
</dbReference>
<organism evidence="5 6">
    <name type="scientific">Mycena rosella</name>
    <name type="common">Pink bonnet</name>
    <name type="synonym">Agaricus rosellus</name>
    <dbReference type="NCBI Taxonomy" id="1033263"/>
    <lineage>
        <taxon>Eukaryota</taxon>
        <taxon>Fungi</taxon>
        <taxon>Dikarya</taxon>
        <taxon>Basidiomycota</taxon>
        <taxon>Agaricomycotina</taxon>
        <taxon>Agaricomycetes</taxon>
        <taxon>Agaricomycetidae</taxon>
        <taxon>Agaricales</taxon>
        <taxon>Marasmiineae</taxon>
        <taxon>Mycenaceae</taxon>
        <taxon>Mycena</taxon>
    </lineage>
</organism>
<dbReference type="Pfam" id="PF07250">
    <property type="entry name" value="Glyoxal_oxid_N"/>
    <property type="match status" value="1"/>
</dbReference>
<reference evidence="5" key="1">
    <citation type="submission" date="2023-03" db="EMBL/GenBank/DDBJ databases">
        <title>Massive genome expansion in bonnet fungi (Mycena s.s.) driven by repeated elements and novel gene families across ecological guilds.</title>
        <authorList>
            <consortium name="Lawrence Berkeley National Laboratory"/>
            <person name="Harder C.B."/>
            <person name="Miyauchi S."/>
            <person name="Viragh M."/>
            <person name="Kuo A."/>
            <person name="Thoen E."/>
            <person name="Andreopoulos B."/>
            <person name="Lu D."/>
            <person name="Skrede I."/>
            <person name="Drula E."/>
            <person name="Henrissat B."/>
            <person name="Morin E."/>
            <person name="Kohler A."/>
            <person name="Barry K."/>
            <person name="LaButti K."/>
            <person name="Morin E."/>
            <person name="Salamov A."/>
            <person name="Lipzen A."/>
            <person name="Mereny Z."/>
            <person name="Hegedus B."/>
            <person name="Baldrian P."/>
            <person name="Stursova M."/>
            <person name="Weitz H."/>
            <person name="Taylor A."/>
            <person name="Grigoriev I.V."/>
            <person name="Nagy L.G."/>
            <person name="Martin F."/>
            <person name="Kauserud H."/>
        </authorList>
    </citation>
    <scope>NUCLEOTIDE SEQUENCE</scope>
    <source>
        <strain evidence="5">CBHHK067</strain>
    </source>
</reference>
<keyword evidence="1 2" id="KW-0732">Signal</keyword>
<feature type="signal peptide" evidence="2">
    <location>
        <begin position="1"/>
        <end position="18"/>
    </location>
</feature>
<dbReference type="Pfam" id="PF09118">
    <property type="entry name" value="GO-like_E_set"/>
    <property type="match status" value="1"/>
</dbReference>
<dbReference type="PANTHER" id="PTHR32208">
    <property type="entry name" value="SECRETED PROTEIN-RELATED"/>
    <property type="match status" value="1"/>
</dbReference>
<dbReference type="CDD" id="cd02851">
    <property type="entry name" value="E_set_GO_C"/>
    <property type="match status" value="1"/>
</dbReference>
<dbReference type="Gene3D" id="2.60.40.10">
    <property type="entry name" value="Immunoglobulins"/>
    <property type="match status" value="1"/>
</dbReference>
<dbReference type="InterPro" id="IPR011043">
    <property type="entry name" value="Gal_Oxase/kelch_b-propeller"/>
</dbReference>
<comment type="caution">
    <text evidence="5">The sequence shown here is derived from an EMBL/GenBank/DDBJ whole genome shotgun (WGS) entry which is preliminary data.</text>
</comment>
<evidence type="ECO:0000256" key="1">
    <source>
        <dbReference type="ARBA" id="ARBA00022729"/>
    </source>
</evidence>
<evidence type="ECO:0000256" key="2">
    <source>
        <dbReference type="SAM" id="SignalP"/>
    </source>
</evidence>
<feature type="domain" description="Galactose oxidase-like Early set" evidence="4">
    <location>
        <begin position="445"/>
        <end position="542"/>
    </location>
</feature>
<dbReference type="SUPFAM" id="SSF81296">
    <property type="entry name" value="E set domains"/>
    <property type="match status" value="1"/>
</dbReference>
<dbReference type="AlphaFoldDB" id="A0AAD7D5H2"/>
<accession>A0AAD7D5H2</accession>
<feature type="domain" description="Glyoxal oxidase N-terminal" evidence="3">
    <location>
        <begin position="63"/>
        <end position="437"/>
    </location>
</feature>
<dbReference type="InterPro" id="IPR037293">
    <property type="entry name" value="Gal_Oxidase_central_sf"/>
</dbReference>
<dbReference type="SUPFAM" id="SSF50965">
    <property type="entry name" value="Galactose oxidase, central domain"/>
    <property type="match status" value="1"/>
</dbReference>
<dbReference type="InterPro" id="IPR009880">
    <property type="entry name" value="Glyoxal_oxidase_N"/>
</dbReference>
<dbReference type="InterPro" id="IPR015202">
    <property type="entry name" value="GO-like_E_set"/>
</dbReference>
<dbReference type="PANTHER" id="PTHR32208:SF96">
    <property type="entry name" value="GLYOXAL OXIDASE"/>
    <property type="match status" value="1"/>
</dbReference>
<evidence type="ECO:0000259" key="3">
    <source>
        <dbReference type="Pfam" id="PF07250"/>
    </source>
</evidence>
<evidence type="ECO:0000313" key="5">
    <source>
        <dbReference type="EMBL" id="KAJ7679657.1"/>
    </source>
</evidence>
<sequence length="562" mass="60030">MLRLVPLALSLAALATNALEWTFVQNGTSGVIPVELITISPTLMLLYDRADGNPLLLPSGEKAWAALWNLETNTPTPLSSITDTFCAGGAFISNGTLVSVAGQPLETPGQPPADGRMGIRLFGPCTSPTGVNCTVFEDPENIHLAVTRWYPTGLRIPDGSLMIIGGSNTNTFYNTGPIAEDSIEFFPSRPGEEGSVRPSQFLLDAEPVNMFPRSFVLPSGRVFVIANNISMLYDIETDTETRLPDIPNGVRIANPFDGTAQLLPLSPPLYEPTVLVCGGSAADDTLPVTNLSTQDPATNQCSRITLTPAGVAKGWEVELMPETRILMESVMLPTGDVLLINGAQTGYSGYPSVSDADGMSNADHPALRPILYQTEMPAGQRITQDGLPTTEIPRMYHSSASLTAKGNVMVSGSNPQPAVVLTSEFPTEFRVEYLNPDFITNGFPRPVVVSAPTKILFNQSATLKVDIPQSLLRGPIKVSLMDMGYVTHAQHANSRLVFLEHVLVGNTLQITAPPNNNVYPPGPAWIFVVADGVYSEGVLVMVGDGGNPPRPAQGVKIPVTSI</sequence>